<dbReference type="CDD" id="cd01949">
    <property type="entry name" value="GGDEF"/>
    <property type="match status" value="1"/>
</dbReference>
<dbReference type="InterPro" id="IPR000160">
    <property type="entry name" value="GGDEF_dom"/>
</dbReference>
<keyword evidence="4" id="KW-0808">Transferase</keyword>
<evidence type="ECO:0000259" key="3">
    <source>
        <dbReference type="PROSITE" id="PS50887"/>
    </source>
</evidence>
<keyword evidence="2" id="KW-0472">Membrane</keyword>
<dbReference type="InterPro" id="IPR043128">
    <property type="entry name" value="Rev_trsase/Diguanyl_cyclase"/>
</dbReference>
<dbReference type="PROSITE" id="PS50887">
    <property type="entry name" value="GGDEF"/>
    <property type="match status" value="1"/>
</dbReference>
<sequence>MIRKKVDKQGVQGPDLFQPSGGRSIKVWIYGFAALLIVLSTASLAFIAHYAWREADRRALESEQLRMSNALHDYHRQIARDQIALAQWDETFKALQPPIDRHFVEFELARDLWEDFDLARTFIVDGNGSLIAQAFEDEIRFDAQQLAPGNEIRRLAEETLAAFKRRQTRSSSVFSEWHMPQSALLDIGASAFAVVDGTPALLSAMPVLPDEGTVELHADYPAILVNAVYLDEDWIAELNEQLSFRELGFYPGPPERRHPTNYLIRADDGKIFGYLRWDHAKPGREIWVTALPLIILLVSLIAVVAFALASKISRLSASLEESERKNHHFARHDALTGLPNRHHFSDCLAYSLDCLPEQEFAILACDLDRFKPVNDTHGHEAGDTVICSVAQRLRLLVGKHGIVSRIGGDEFIILLTGQTGRDHLASLAEQIGETVAGPIEIGSGQVVEIGVSIGIAIAPDCGSTEKELIRMADLALYKAKDNGRNGFEFAGPQLLQAATPNREHKLHESEPEQPRLESTL</sequence>
<accession>A0ABT3R203</accession>
<dbReference type="SMART" id="SM00267">
    <property type="entry name" value="GGDEF"/>
    <property type="match status" value="1"/>
</dbReference>
<feature type="compositionally biased region" description="Basic and acidic residues" evidence="1">
    <location>
        <begin position="501"/>
        <end position="520"/>
    </location>
</feature>
<dbReference type="NCBIfam" id="TIGR00254">
    <property type="entry name" value="GGDEF"/>
    <property type="match status" value="1"/>
</dbReference>
<feature type="domain" description="GGDEF" evidence="3">
    <location>
        <begin position="358"/>
        <end position="492"/>
    </location>
</feature>
<keyword evidence="5" id="KW-1185">Reference proteome</keyword>
<reference evidence="4 5" key="1">
    <citation type="journal article" date="2016" name="Int. J. Syst. Evol. Microbiol.">
        <title>Labrenzia salina sp. nov., isolated from the rhizosphere of the halophyte Arthrocnemum macrostachyum.</title>
        <authorList>
            <person name="Camacho M."/>
            <person name="Redondo-Gomez S."/>
            <person name="Rodriguez-Llorente I."/>
            <person name="Rohde M."/>
            <person name="Sproer C."/>
            <person name="Schumann P."/>
            <person name="Klenk H.P."/>
            <person name="Montero-Calasanz M.D.C."/>
        </authorList>
    </citation>
    <scope>NUCLEOTIDE SEQUENCE [LARGE SCALE GENOMIC DNA]</scope>
    <source>
        <strain evidence="4 5">DSM 29163</strain>
    </source>
</reference>
<dbReference type="RefSeq" id="WP_265963003.1">
    <property type="nucleotide sequence ID" value="NZ_JAPEVI010000003.1"/>
</dbReference>
<dbReference type="EC" id="2.7.7.65" evidence="4"/>
<protein>
    <submittedName>
        <fullName evidence="4">Diguanylate cyclase</fullName>
        <ecNumber evidence="4">2.7.7.65</ecNumber>
    </submittedName>
</protein>
<evidence type="ECO:0000256" key="2">
    <source>
        <dbReference type="SAM" id="Phobius"/>
    </source>
</evidence>
<dbReference type="GO" id="GO:0052621">
    <property type="term" value="F:diguanylate cyclase activity"/>
    <property type="evidence" value="ECO:0007669"/>
    <property type="project" value="UniProtKB-EC"/>
</dbReference>
<keyword evidence="2" id="KW-0812">Transmembrane</keyword>
<keyword evidence="4" id="KW-0548">Nucleotidyltransferase</keyword>
<proteinExistence type="predicted"/>
<keyword evidence="2" id="KW-1133">Transmembrane helix</keyword>
<gene>
    <name evidence="4" type="ORF">ON753_12720</name>
</gene>
<dbReference type="InterPro" id="IPR029787">
    <property type="entry name" value="Nucleotide_cyclase"/>
</dbReference>
<comment type="caution">
    <text evidence="4">The sequence shown here is derived from an EMBL/GenBank/DDBJ whole genome shotgun (WGS) entry which is preliminary data.</text>
</comment>
<name>A0ABT3R203_9HYPH</name>
<evidence type="ECO:0000313" key="4">
    <source>
        <dbReference type="EMBL" id="MCX2723229.1"/>
    </source>
</evidence>
<feature type="region of interest" description="Disordered" evidence="1">
    <location>
        <begin position="500"/>
        <end position="520"/>
    </location>
</feature>
<dbReference type="EMBL" id="JAPEVI010000003">
    <property type="protein sequence ID" value="MCX2723229.1"/>
    <property type="molecule type" value="Genomic_DNA"/>
</dbReference>
<dbReference type="InterPro" id="IPR007892">
    <property type="entry name" value="CHASE4"/>
</dbReference>
<organism evidence="4 5">
    <name type="scientific">Roseibium salinum</name>
    <dbReference type="NCBI Taxonomy" id="1604349"/>
    <lineage>
        <taxon>Bacteria</taxon>
        <taxon>Pseudomonadati</taxon>
        <taxon>Pseudomonadota</taxon>
        <taxon>Alphaproteobacteria</taxon>
        <taxon>Hyphomicrobiales</taxon>
        <taxon>Stappiaceae</taxon>
        <taxon>Roseibium</taxon>
    </lineage>
</organism>
<dbReference type="SUPFAM" id="SSF55073">
    <property type="entry name" value="Nucleotide cyclase"/>
    <property type="match status" value="1"/>
</dbReference>
<feature type="transmembrane region" description="Helical" evidence="2">
    <location>
        <begin position="27"/>
        <end position="52"/>
    </location>
</feature>
<dbReference type="PANTHER" id="PTHR44757:SF2">
    <property type="entry name" value="BIOFILM ARCHITECTURE MAINTENANCE PROTEIN MBAA"/>
    <property type="match status" value="1"/>
</dbReference>
<dbReference type="Gene3D" id="3.30.70.270">
    <property type="match status" value="1"/>
</dbReference>
<evidence type="ECO:0000313" key="5">
    <source>
        <dbReference type="Proteomes" id="UP001300261"/>
    </source>
</evidence>
<dbReference type="Pfam" id="PF00990">
    <property type="entry name" value="GGDEF"/>
    <property type="match status" value="1"/>
</dbReference>
<feature type="transmembrane region" description="Helical" evidence="2">
    <location>
        <begin position="286"/>
        <end position="309"/>
    </location>
</feature>
<dbReference type="Pfam" id="PF05228">
    <property type="entry name" value="CHASE4"/>
    <property type="match status" value="1"/>
</dbReference>
<dbReference type="Proteomes" id="UP001300261">
    <property type="component" value="Unassembled WGS sequence"/>
</dbReference>
<evidence type="ECO:0000256" key="1">
    <source>
        <dbReference type="SAM" id="MobiDB-lite"/>
    </source>
</evidence>
<dbReference type="InterPro" id="IPR052155">
    <property type="entry name" value="Biofilm_reg_signaling"/>
</dbReference>
<dbReference type="PANTHER" id="PTHR44757">
    <property type="entry name" value="DIGUANYLATE CYCLASE DGCP"/>
    <property type="match status" value="1"/>
</dbReference>